<evidence type="ECO:0000256" key="4">
    <source>
        <dbReference type="ARBA" id="ARBA00022833"/>
    </source>
</evidence>
<keyword evidence="4" id="KW-0862">Zinc</keyword>
<dbReference type="InterPro" id="IPR036236">
    <property type="entry name" value="Znf_C2H2_sf"/>
</dbReference>
<organism evidence="8">
    <name type="scientific">Pararge aegeria</name>
    <name type="common">speckled wood butterfly</name>
    <dbReference type="NCBI Taxonomy" id="116150"/>
    <lineage>
        <taxon>Eukaryota</taxon>
        <taxon>Metazoa</taxon>
        <taxon>Ecdysozoa</taxon>
        <taxon>Arthropoda</taxon>
        <taxon>Hexapoda</taxon>
        <taxon>Insecta</taxon>
        <taxon>Pterygota</taxon>
        <taxon>Neoptera</taxon>
        <taxon>Endopterygota</taxon>
        <taxon>Lepidoptera</taxon>
        <taxon>Glossata</taxon>
        <taxon>Ditrysia</taxon>
        <taxon>Papilionoidea</taxon>
        <taxon>Nymphalidae</taxon>
        <taxon>Satyrinae</taxon>
        <taxon>Satyrini</taxon>
        <taxon>Parargina</taxon>
        <taxon>Pararge</taxon>
    </lineage>
</organism>
<dbReference type="PROSITE" id="PS50157">
    <property type="entry name" value="ZINC_FINGER_C2H2_2"/>
    <property type="match status" value="1"/>
</dbReference>
<dbReference type="GO" id="GO:0008270">
    <property type="term" value="F:zinc ion binding"/>
    <property type="evidence" value="ECO:0007669"/>
    <property type="project" value="UniProtKB-KW"/>
</dbReference>
<dbReference type="Pfam" id="PF00096">
    <property type="entry name" value="zf-C2H2"/>
    <property type="match status" value="1"/>
</dbReference>
<feature type="region of interest" description="Disordered" evidence="6">
    <location>
        <begin position="16"/>
        <end position="46"/>
    </location>
</feature>
<keyword evidence="2" id="KW-0677">Repeat</keyword>
<protein>
    <recommendedName>
        <fullName evidence="7">C2H2-type domain-containing protein</fullName>
    </recommendedName>
</protein>
<feature type="compositionally biased region" description="Low complexity" evidence="6">
    <location>
        <begin position="37"/>
        <end position="46"/>
    </location>
</feature>
<evidence type="ECO:0000256" key="2">
    <source>
        <dbReference type="ARBA" id="ARBA00022737"/>
    </source>
</evidence>
<evidence type="ECO:0000259" key="7">
    <source>
        <dbReference type="PROSITE" id="PS50157"/>
    </source>
</evidence>
<proteinExistence type="predicted"/>
<name>S4P7N0_9NEOP</name>
<reference evidence="8" key="1">
    <citation type="journal article" date="2013" name="BMC Genomics">
        <title>Unscrambling butterfly oogenesis.</title>
        <authorList>
            <person name="Carter J.M."/>
            <person name="Baker S.C."/>
            <person name="Pink R."/>
            <person name="Carter D.R."/>
            <person name="Collins A."/>
            <person name="Tomlin J."/>
            <person name="Gibbs M."/>
            <person name="Breuker C.J."/>
        </authorList>
    </citation>
    <scope>NUCLEOTIDE SEQUENCE</scope>
    <source>
        <tissue evidence="8">Ovary</tissue>
    </source>
</reference>
<feature type="compositionally biased region" description="Basic and acidic residues" evidence="6">
    <location>
        <begin position="21"/>
        <end position="35"/>
    </location>
</feature>
<dbReference type="PROSITE" id="PS00028">
    <property type="entry name" value="ZINC_FINGER_C2H2_1"/>
    <property type="match status" value="1"/>
</dbReference>
<dbReference type="EMBL" id="GAIX01007667">
    <property type="protein sequence ID" value="JAA84893.1"/>
    <property type="molecule type" value="Transcribed_RNA"/>
</dbReference>
<keyword evidence="1" id="KW-0479">Metal-binding</keyword>
<dbReference type="InterPro" id="IPR013087">
    <property type="entry name" value="Znf_C2H2_type"/>
</dbReference>
<dbReference type="SUPFAM" id="SSF57667">
    <property type="entry name" value="beta-beta-alpha zinc fingers"/>
    <property type="match status" value="1"/>
</dbReference>
<evidence type="ECO:0000256" key="6">
    <source>
        <dbReference type="SAM" id="MobiDB-lite"/>
    </source>
</evidence>
<sequence length="120" mass="13104">MCGQCGKGFYRKDHLRKHTRSHEYKTARTHHEGTTDTKTAQTANPTNNNVATNITANSNTILPEITIHVPTSSNLQMPVQINIPQHVMTSLAAAQASASTVQHDNNDAHAQLDALLAQHT</sequence>
<reference evidence="8" key="2">
    <citation type="submission" date="2013-05" db="EMBL/GenBank/DDBJ databases">
        <authorList>
            <person name="Carter J.-M."/>
            <person name="Baker S.C."/>
            <person name="Pink R."/>
            <person name="Carter D.R.F."/>
            <person name="Collins A."/>
            <person name="Tomlin J."/>
            <person name="Gibbs M."/>
            <person name="Breuker C.J."/>
        </authorList>
    </citation>
    <scope>NUCLEOTIDE SEQUENCE</scope>
    <source>
        <tissue evidence="8">Ovary</tissue>
    </source>
</reference>
<dbReference type="AlphaFoldDB" id="S4P7N0"/>
<evidence type="ECO:0000313" key="8">
    <source>
        <dbReference type="EMBL" id="JAA84893.1"/>
    </source>
</evidence>
<dbReference type="Gene3D" id="3.30.160.60">
    <property type="entry name" value="Classic Zinc Finger"/>
    <property type="match status" value="1"/>
</dbReference>
<evidence type="ECO:0000256" key="1">
    <source>
        <dbReference type="ARBA" id="ARBA00022723"/>
    </source>
</evidence>
<keyword evidence="3 5" id="KW-0863">Zinc-finger</keyword>
<evidence type="ECO:0000256" key="3">
    <source>
        <dbReference type="ARBA" id="ARBA00022771"/>
    </source>
</evidence>
<dbReference type="FunFam" id="3.30.160.60:FF:000100">
    <property type="entry name" value="Zinc finger 45-like"/>
    <property type="match status" value="1"/>
</dbReference>
<evidence type="ECO:0000256" key="5">
    <source>
        <dbReference type="PROSITE-ProRule" id="PRU00042"/>
    </source>
</evidence>
<accession>S4P7N0</accession>
<feature type="domain" description="C2H2-type" evidence="7">
    <location>
        <begin position="1"/>
        <end position="27"/>
    </location>
</feature>